<feature type="region of interest" description="Disordered" evidence="2">
    <location>
        <begin position="306"/>
        <end position="389"/>
    </location>
</feature>
<sequence length="1176" mass="129459">MDKMEVSEVVEVTEEVEDSSTQAKVTTPKKRSNTLQEGNATKSKKPRSAYLLYYFDIHQIMQLESPNLPQSEVNKRISEGWKRLSVSERSYYLEKAKMEKDGIEMSSQSSCKHLPGFRKILPRTTCFLLPNGSSLTHQPVKSENDACLPSTSVTSETQFLSPELAGEVEVTEHHIVTEDATEETAVGFADFTVDSVALKGNETQLIDSCYNQGEATQVVAILPTQKLLEPKCLADAGSLHPVMMISVEAKSEQMVKPTESMSVKTYTRRGRGRCPNPSCSFVYVTRHKPSTCPECGSHLGGKWMSAVGQGGDHQPEKSCRGADQDGSTYTVRSSTSGSSKESKGSKKQSSTESPLGGSSTELQTHLQKMKAQPRVPIPHRQSRSSPIVQKRPVRPILPAPCSTGGTLVQVFTVPAEKGKYLDKSSFDNLLGLKPSTLKQLGQLVPTAHQDSPGKGQIVSSLKDGGLNVLSVFPLEPHTFSTFDLGLSTARGRGRCKNPACDYMYKNRHKPAKCPKCGCELRPKKGKTTKSESLLDPYLPLTPGQIDIQRQNTVQLLRGSLQIPESDSDLQETLSLIEELNDLKVILLERGNGEDGTDTKTLLESGWPQAYESAATHCGLCSYPLFKGGKGTIAESEDCWLLTDKLLQASTVHVKVCLNPQCLALHSFTDLHPGLFNVGNRLLVSINLFLKIRNSLKQGQSPSQAAATAFDHNPNHPIHRLCLEDSSQIQDLLLNGYWAFESLTIRDYNDMICGVCGVAPKIEIAQRDTNNVLELKSVEFTWPKVLAPDEVLVDDFWLTMESEAIEQAAFPADIPITRVDASIIAPFIPPLMRNATVINTEKDKLLSQTQQPSGDPSVLVRLIHDGLLRLDKVEDHNEDELKAILERCGIKVSAGCTKKEQLAALIDFYTHVYCGVPTAPQPSSHFTAGRLSKVCPHKVVSSSKYLVRGETARDHIDLLLSSRFWPPVYVCDCAHEVALCTDLQYPNIATQMWGRNQGGFSDPLEKPEVVSCVELQDQTYHTNLSVGLESQQTHPITKSSSCWLVRPPPGADQNPPPAEHHSMALCKQLQPHMDPVSEIVTANGDENATADRDSKEKPNQILFNNPAYYYLYNRLVDYLSSKDIVSQQITQVLKACQPGEVVIRDSLYRLGVAQINSKGEEAKGTEGQTEKEEGQSG</sequence>
<dbReference type="GeneTree" id="ENSGT00390000006983"/>
<protein>
    <submittedName>
        <fullName evidence="4">HMG box domain containing 3</fullName>
    </submittedName>
</protein>
<feature type="region of interest" description="Disordered" evidence="2">
    <location>
        <begin position="1"/>
        <end position="43"/>
    </location>
</feature>
<evidence type="ECO:0000256" key="2">
    <source>
        <dbReference type="SAM" id="MobiDB-lite"/>
    </source>
</evidence>
<evidence type="ECO:0000259" key="3">
    <source>
        <dbReference type="PROSITE" id="PS50118"/>
    </source>
</evidence>
<dbReference type="RefSeq" id="XP_024139170.1">
    <property type="nucleotide sequence ID" value="XM_024283402.2"/>
</dbReference>
<organism evidence="4 5">
    <name type="scientific">Oryzias melastigma</name>
    <name type="common">Marine medaka</name>
    <dbReference type="NCBI Taxonomy" id="30732"/>
    <lineage>
        <taxon>Eukaryota</taxon>
        <taxon>Metazoa</taxon>
        <taxon>Chordata</taxon>
        <taxon>Craniata</taxon>
        <taxon>Vertebrata</taxon>
        <taxon>Euteleostomi</taxon>
        <taxon>Actinopterygii</taxon>
        <taxon>Neopterygii</taxon>
        <taxon>Teleostei</taxon>
        <taxon>Neoteleostei</taxon>
        <taxon>Acanthomorphata</taxon>
        <taxon>Ovalentaria</taxon>
        <taxon>Atherinomorphae</taxon>
        <taxon>Beloniformes</taxon>
        <taxon>Adrianichthyidae</taxon>
        <taxon>Oryziinae</taxon>
        <taxon>Oryzias</taxon>
    </lineage>
</organism>
<dbReference type="Proteomes" id="UP000261560">
    <property type="component" value="Unplaced"/>
</dbReference>
<dbReference type="Ensembl" id="ENSOMET00000010219.1">
    <property type="protein sequence ID" value="ENSOMEP00000003809.1"/>
    <property type="gene ID" value="ENSOMEG00000004715.1"/>
</dbReference>
<dbReference type="PANTHER" id="PTHR17609">
    <property type="entry name" value="HMG DOMAIN-CONTAINING PROTEIN 3"/>
    <property type="match status" value="1"/>
</dbReference>
<feature type="region of interest" description="Disordered" evidence="2">
    <location>
        <begin position="1157"/>
        <end position="1176"/>
    </location>
</feature>
<dbReference type="Pfam" id="PF09011">
    <property type="entry name" value="HMG_box_2"/>
    <property type="match status" value="1"/>
</dbReference>
<proteinExistence type="predicted"/>
<dbReference type="PANTHER" id="PTHR17609:SF2">
    <property type="entry name" value="HMG DOMAIN-CONTAINING PROTEIN 3"/>
    <property type="match status" value="1"/>
</dbReference>
<feature type="DNA-binding region" description="HMG box" evidence="1">
    <location>
        <begin position="43"/>
        <end position="100"/>
    </location>
</feature>
<dbReference type="GeneID" id="112153305"/>
<dbReference type="GO" id="GO:0005634">
    <property type="term" value="C:nucleus"/>
    <property type="evidence" value="ECO:0007669"/>
    <property type="project" value="UniProtKB-UniRule"/>
</dbReference>
<dbReference type="InterPro" id="IPR039598">
    <property type="entry name" value="HMGXB3"/>
</dbReference>
<evidence type="ECO:0000313" key="5">
    <source>
        <dbReference type="Proteomes" id="UP000261560"/>
    </source>
</evidence>
<dbReference type="InterPro" id="IPR040648">
    <property type="entry name" value="HMGXB3_CxC4"/>
</dbReference>
<feature type="compositionally biased region" description="Basic and acidic residues" evidence="2">
    <location>
        <begin position="313"/>
        <end position="323"/>
    </location>
</feature>
<dbReference type="GO" id="GO:0003677">
    <property type="term" value="F:DNA binding"/>
    <property type="evidence" value="ECO:0007669"/>
    <property type="project" value="UniProtKB-UniRule"/>
</dbReference>
<dbReference type="InterPro" id="IPR036910">
    <property type="entry name" value="HMG_box_dom_sf"/>
</dbReference>
<keyword evidence="1" id="KW-0238">DNA-binding</keyword>
<keyword evidence="1" id="KW-0539">Nucleus</keyword>
<name>A0A3B3BF66_ORYME</name>
<keyword evidence="5" id="KW-1185">Reference proteome</keyword>
<evidence type="ECO:0000256" key="1">
    <source>
        <dbReference type="PROSITE-ProRule" id="PRU00267"/>
    </source>
</evidence>
<dbReference type="SMART" id="SM00398">
    <property type="entry name" value="HMG"/>
    <property type="match status" value="1"/>
</dbReference>
<dbReference type="SUPFAM" id="SSF47095">
    <property type="entry name" value="HMG-box"/>
    <property type="match status" value="1"/>
</dbReference>
<reference evidence="4" key="2">
    <citation type="submission" date="2025-09" db="UniProtKB">
        <authorList>
            <consortium name="Ensembl"/>
        </authorList>
    </citation>
    <scope>IDENTIFICATION</scope>
</reference>
<dbReference type="PROSITE" id="PS50118">
    <property type="entry name" value="HMG_BOX_2"/>
    <property type="match status" value="1"/>
</dbReference>
<dbReference type="AlphaFoldDB" id="A0A3B3BF66"/>
<accession>A0A3B3BF66</accession>
<dbReference type="Pfam" id="PF18717">
    <property type="entry name" value="CxC4"/>
    <property type="match status" value="1"/>
</dbReference>
<feature type="domain" description="HMG box" evidence="3">
    <location>
        <begin position="43"/>
        <end position="100"/>
    </location>
</feature>
<dbReference type="Gene3D" id="1.10.30.10">
    <property type="entry name" value="High mobility group box domain"/>
    <property type="match status" value="1"/>
</dbReference>
<dbReference type="OMA" id="SCWLVHP"/>
<dbReference type="PaxDb" id="30732-ENSOMEP00000003809"/>
<reference evidence="4" key="1">
    <citation type="submission" date="2025-08" db="UniProtKB">
        <authorList>
            <consortium name="Ensembl"/>
        </authorList>
    </citation>
    <scope>IDENTIFICATION</scope>
</reference>
<feature type="compositionally biased region" description="Polar residues" evidence="2">
    <location>
        <begin position="356"/>
        <end position="366"/>
    </location>
</feature>
<evidence type="ECO:0000313" key="4">
    <source>
        <dbReference type="Ensembl" id="ENSOMEP00000003809.1"/>
    </source>
</evidence>
<dbReference type="InterPro" id="IPR009071">
    <property type="entry name" value="HMG_box_dom"/>
</dbReference>